<dbReference type="Pfam" id="PF13855">
    <property type="entry name" value="LRR_8"/>
    <property type="match status" value="1"/>
</dbReference>
<name>A0ABD3LE55_EUCGL</name>
<dbReference type="InterPro" id="IPR032675">
    <property type="entry name" value="LRR_dom_sf"/>
</dbReference>
<dbReference type="EMBL" id="JBJKBG010000002">
    <property type="protein sequence ID" value="KAL3748161.1"/>
    <property type="molecule type" value="Genomic_DNA"/>
</dbReference>
<protein>
    <submittedName>
        <fullName evidence="1">Uncharacterized protein</fullName>
    </submittedName>
</protein>
<dbReference type="AlphaFoldDB" id="A0ABD3LE55"/>
<dbReference type="PANTHER" id="PTHR48064">
    <property type="entry name" value="OS01G0750400 PROTEIN"/>
    <property type="match status" value="1"/>
</dbReference>
<comment type="caution">
    <text evidence="1">The sequence shown here is derived from an EMBL/GenBank/DDBJ whole genome shotgun (WGS) entry which is preliminary data.</text>
</comment>
<dbReference type="PANTHER" id="PTHR48064:SF6">
    <property type="entry name" value="RECEPTOR-LIKE PROTEIN KINASE 2"/>
    <property type="match status" value="1"/>
</dbReference>
<organism evidence="1 2">
    <name type="scientific">Eucalyptus globulus</name>
    <name type="common">Tasmanian blue gum</name>
    <dbReference type="NCBI Taxonomy" id="34317"/>
    <lineage>
        <taxon>Eukaryota</taxon>
        <taxon>Viridiplantae</taxon>
        <taxon>Streptophyta</taxon>
        <taxon>Embryophyta</taxon>
        <taxon>Tracheophyta</taxon>
        <taxon>Spermatophyta</taxon>
        <taxon>Magnoliopsida</taxon>
        <taxon>eudicotyledons</taxon>
        <taxon>Gunneridae</taxon>
        <taxon>Pentapetalae</taxon>
        <taxon>rosids</taxon>
        <taxon>malvids</taxon>
        <taxon>Myrtales</taxon>
        <taxon>Myrtaceae</taxon>
        <taxon>Myrtoideae</taxon>
        <taxon>Eucalypteae</taxon>
        <taxon>Eucalyptus</taxon>
    </lineage>
</organism>
<accession>A0ABD3LE55</accession>
<dbReference type="InterPro" id="IPR053038">
    <property type="entry name" value="RLP_Defense"/>
</dbReference>
<gene>
    <name evidence="1" type="ORF">ACJRO7_009400</name>
</gene>
<evidence type="ECO:0000313" key="2">
    <source>
        <dbReference type="Proteomes" id="UP001634007"/>
    </source>
</evidence>
<dbReference type="PRINTS" id="PR00019">
    <property type="entry name" value="LEURICHRPT"/>
</dbReference>
<dbReference type="Pfam" id="PF00560">
    <property type="entry name" value="LRR_1"/>
    <property type="match status" value="1"/>
</dbReference>
<dbReference type="Gene3D" id="3.80.10.10">
    <property type="entry name" value="Ribonuclease Inhibitor"/>
    <property type="match status" value="1"/>
</dbReference>
<dbReference type="SUPFAM" id="SSF52058">
    <property type="entry name" value="L domain-like"/>
    <property type="match status" value="1"/>
</dbReference>
<evidence type="ECO:0000313" key="1">
    <source>
        <dbReference type="EMBL" id="KAL3748161.1"/>
    </source>
</evidence>
<proteinExistence type="predicted"/>
<dbReference type="InterPro" id="IPR001611">
    <property type="entry name" value="Leu-rich_rpt"/>
</dbReference>
<sequence>MADCQNLTYLDLSQNTLTGEIPKAMCANLVNLEYLNLTANSLRGPISNISTPFRLKEIRIGNNLFSGLIPGDIGLL</sequence>
<dbReference type="Proteomes" id="UP001634007">
    <property type="component" value="Unassembled WGS sequence"/>
</dbReference>
<reference evidence="1 2" key="1">
    <citation type="submission" date="2024-11" db="EMBL/GenBank/DDBJ databases">
        <title>Chromosome-level genome assembly of Eucalyptus globulus Labill. provides insights into its genome evolution.</title>
        <authorList>
            <person name="Li X."/>
        </authorList>
    </citation>
    <scope>NUCLEOTIDE SEQUENCE [LARGE SCALE GENOMIC DNA]</scope>
    <source>
        <strain evidence="1">CL2024</strain>
        <tissue evidence="1">Fresh tender leaves</tissue>
    </source>
</reference>
<feature type="non-terminal residue" evidence="1">
    <location>
        <position position="76"/>
    </location>
</feature>
<keyword evidence="2" id="KW-1185">Reference proteome</keyword>